<accession>A0A1M2V919</accession>
<evidence type="ECO:0000313" key="3">
    <source>
        <dbReference type="Proteomes" id="UP000184267"/>
    </source>
</evidence>
<dbReference type="AlphaFoldDB" id="A0A1M2V919"/>
<proteinExistence type="predicted"/>
<feature type="compositionally biased region" description="Low complexity" evidence="1">
    <location>
        <begin position="288"/>
        <end position="300"/>
    </location>
</feature>
<dbReference type="EMBL" id="MNAD01001565">
    <property type="protein sequence ID" value="OJT04015.1"/>
    <property type="molecule type" value="Genomic_DNA"/>
</dbReference>
<organism evidence="2 3">
    <name type="scientific">Trametes pubescens</name>
    <name type="common">White-rot fungus</name>
    <dbReference type="NCBI Taxonomy" id="154538"/>
    <lineage>
        <taxon>Eukaryota</taxon>
        <taxon>Fungi</taxon>
        <taxon>Dikarya</taxon>
        <taxon>Basidiomycota</taxon>
        <taxon>Agaricomycotina</taxon>
        <taxon>Agaricomycetes</taxon>
        <taxon>Polyporales</taxon>
        <taxon>Polyporaceae</taxon>
        <taxon>Trametes</taxon>
    </lineage>
</organism>
<feature type="region of interest" description="Disordered" evidence="1">
    <location>
        <begin position="264"/>
        <end position="361"/>
    </location>
</feature>
<sequence>MLDGSRYEFPRDLPHRKRSVLTIAYSAQSLKRKRSDEEVLDPWASLEPMPSAPLDLPIIFPSVKSNTDKPNASPPSPALTEIVDDVNEDGVVCMERAKASGVKVRDFAHEPLPKGPDPRAPEMWIEPGPLETLIMHDRYIRASSEKAAQIRLSGKHLYRLRHLGWVTKREEDQYWHEEDRKAMAEYEGRPSGPYPYCFKKGAKKPTAAYRTALRLNLLNYQPELEEDPSKVIDMSDLDNLDDMDDGLSRVSPEDLSAAAEKLRKFEEDPATAADNTTAHVDKKRRLSEPSPTASAAATPQGTPPAIPALALTPVPAPAPVRTSSRTASASRSSAPPASPRRLRPGRARGGLGRTQTFGTIA</sequence>
<dbReference type="Proteomes" id="UP000184267">
    <property type="component" value="Unassembled WGS sequence"/>
</dbReference>
<comment type="caution">
    <text evidence="2">The sequence shown here is derived from an EMBL/GenBank/DDBJ whole genome shotgun (WGS) entry which is preliminary data.</text>
</comment>
<gene>
    <name evidence="2" type="ORF">TRAPUB_5344</name>
</gene>
<evidence type="ECO:0000313" key="2">
    <source>
        <dbReference type="EMBL" id="OJT04015.1"/>
    </source>
</evidence>
<evidence type="ECO:0000256" key="1">
    <source>
        <dbReference type="SAM" id="MobiDB-lite"/>
    </source>
</evidence>
<dbReference type="OrthoDB" id="3244491at2759"/>
<dbReference type="OMA" id="HWERENA"/>
<feature type="compositionally biased region" description="Low complexity" evidence="1">
    <location>
        <begin position="307"/>
        <end position="335"/>
    </location>
</feature>
<keyword evidence="3" id="KW-1185">Reference proteome</keyword>
<protein>
    <submittedName>
        <fullName evidence="2">Uncharacterized protein</fullName>
    </submittedName>
</protein>
<name>A0A1M2V919_TRAPU</name>
<reference evidence="2 3" key="1">
    <citation type="submission" date="2016-10" db="EMBL/GenBank/DDBJ databases">
        <title>Genome sequence of the basidiomycete white-rot fungus Trametes pubescens.</title>
        <authorList>
            <person name="Makela M.R."/>
            <person name="Granchi Z."/>
            <person name="Peng M."/>
            <person name="De Vries R.P."/>
            <person name="Grigoriev I."/>
            <person name="Riley R."/>
            <person name="Hilden K."/>
        </authorList>
    </citation>
    <scope>NUCLEOTIDE SEQUENCE [LARGE SCALE GENOMIC DNA]</scope>
    <source>
        <strain evidence="2 3">FBCC735</strain>
    </source>
</reference>